<comment type="caution">
    <text evidence="1">The sequence shown here is derived from an EMBL/GenBank/DDBJ whole genome shotgun (WGS) entry which is preliminary data.</text>
</comment>
<accession>A0ABM9MYY5</accession>
<dbReference type="EMBL" id="CAUZMB010000008">
    <property type="protein sequence ID" value="CAK1250145.1"/>
    <property type="molecule type" value="Genomic_DNA"/>
</dbReference>
<reference evidence="1 2" key="1">
    <citation type="submission" date="2023-10" db="EMBL/GenBank/DDBJ databases">
        <authorList>
            <person name="Botero Cardona J."/>
        </authorList>
    </citation>
    <scope>NUCLEOTIDE SEQUENCE [LARGE SCALE GENOMIC DNA]</scope>
    <source>
        <strain evidence="1 2">R-55214</strain>
    </source>
</reference>
<protein>
    <submittedName>
        <fullName evidence="1">Uncharacterized protein</fullName>
    </submittedName>
</protein>
<gene>
    <name evidence="1" type="ORF">R55214_HHFBAMCI_01264</name>
</gene>
<dbReference type="Proteomes" id="UP001314166">
    <property type="component" value="Unassembled WGS sequence"/>
</dbReference>
<name>A0ABM9MYY5_9LACO</name>
<proteinExistence type="predicted"/>
<evidence type="ECO:0000313" key="1">
    <source>
        <dbReference type="EMBL" id="CAK1250145.1"/>
    </source>
</evidence>
<organism evidence="1 2">
    <name type="scientific">Fructobacillus evanidus</name>
    <dbReference type="NCBI Taxonomy" id="3064281"/>
    <lineage>
        <taxon>Bacteria</taxon>
        <taxon>Bacillati</taxon>
        <taxon>Bacillota</taxon>
        <taxon>Bacilli</taxon>
        <taxon>Lactobacillales</taxon>
        <taxon>Lactobacillaceae</taxon>
        <taxon>Fructobacillus</taxon>
    </lineage>
</organism>
<keyword evidence="2" id="KW-1185">Reference proteome</keyword>
<sequence>MLALDCLFFFGLLVLINGGVPSLVAADILENQLLGALGYAMGAAESSVGRRGAMSTGKSVFGIVGLLY</sequence>
<evidence type="ECO:0000313" key="2">
    <source>
        <dbReference type="Proteomes" id="UP001314166"/>
    </source>
</evidence>